<evidence type="ECO:0000256" key="7">
    <source>
        <dbReference type="SAM" id="Phobius"/>
    </source>
</evidence>
<feature type="transmembrane region" description="Helical" evidence="7">
    <location>
        <begin position="93"/>
        <end position="117"/>
    </location>
</feature>
<dbReference type="PANTHER" id="PTHR23501">
    <property type="entry name" value="MAJOR FACILITATOR SUPERFAMILY"/>
    <property type="match status" value="1"/>
</dbReference>
<feature type="transmembrane region" description="Helical" evidence="7">
    <location>
        <begin position="398"/>
        <end position="415"/>
    </location>
</feature>
<dbReference type="SUPFAM" id="SSF103473">
    <property type="entry name" value="MFS general substrate transporter"/>
    <property type="match status" value="2"/>
</dbReference>
<evidence type="ECO:0000256" key="3">
    <source>
        <dbReference type="ARBA" id="ARBA00022692"/>
    </source>
</evidence>
<comment type="caution">
    <text evidence="9">The sequence shown here is derived from an EMBL/GenBank/DDBJ whole genome shotgun (WGS) entry which is preliminary data.</text>
</comment>
<dbReference type="AlphaFoldDB" id="A0AAJ0GYM7"/>
<feature type="transmembrane region" description="Helical" evidence="7">
    <location>
        <begin position="247"/>
        <end position="267"/>
    </location>
</feature>
<evidence type="ECO:0000313" key="9">
    <source>
        <dbReference type="EMBL" id="KAK3308517.1"/>
    </source>
</evidence>
<dbReference type="FunFam" id="1.20.1720.10:FF:000012">
    <property type="entry name" value="MFS toxin efflux pump (AflT)"/>
    <property type="match status" value="1"/>
</dbReference>
<keyword evidence="10" id="KW-1185">Reference proteome</keyword>
<dbReference type="CDD" id="cd17502">
    <property type="entry name" value="MFS_Azr1_MDR_like"/>
    <property type="match status" value="1"/>
</dbReference>
<dbReference type="Gene3D" id="1.20.1250.20">
    <property type="entry name" value="MFS general substrate transporter like domains"/>
    <property type="match status" value="2"/>
</dbReference>
<keyword evidence="2" id="KW-0813">Transport</keyword>
<reference evidence="9" key="1">
    <citation type="journal article" date="2023" name="Mol. Phylogenet. Evol.">
        <title>Genome-scale phylogeny and comparative genomics of the fungal order Sordariales.</title>
        <authorList>
            <person name="Hensen N."/>
            <person name="Bonometti L."/>
            <person name="Westerberg I."/>
            <person name="Brannstrom I.O."/>
            <person name="Guillou S."/>
            <person name="Cros-Aarteil S."/>
            <person name="Calhoun S."/>
            <person name="Haridas S."/>
            <person name="Kuo A."/>
            <person name="Mondo S."/>
            <person name="Pangilinan J."/>
            <person name="Riley R."/>
            <person name="LaButti K."/>
            <person name="Andreopoulos B."/>
            <person name="Lipzen A."/>
            <person name="Chen C."/>
            <person name="Yan M."/>
            <person name="Daum C."/>
            <person name="Ng V."/>
            <person name="Clum A."/>
            <person name="Steindorff A."/>
            <person name="Ohm R.A."/>
            <person name="Martin F."/>
            <person name="Silar P."/>
            <person name="Natvig D.O."/>
            <person name="Lalanne C."/>
            <person name="Gautier V."/>
            <person name="Ament-Velasquez S.L."/>
            <person name="Kruys A."/>
            <person name="Hutchinson M.I."/>
            <person name="Powell A.J."/>
            <person name="Barry K."/>
            <person name="Miller A.N."/>
            <person name="Grigoriev I.V."/>
            <person name="Debuchy R."/>
            <person name="Gladieux P."/>
            <person name="Hiltunen Thoren M."/>
            <person name="Johannesson H."/>
        </authorList>
    </citation>
    <scope>NUCLEOTIDE SEQUENCE</scope>
    <source>
        <strain evidence="9">CBS 333.67</strain>
    </source>
</reference>
<feature type="transmembrane region" description="Helical" evidence="7">
    <location>
        <begin position="357"/>
        <end position="378"/>
    </location>
</feature>
<feature type="transmembrane region" description="Helical" evidence="7">
    <location>
        <begin position="159"/>
        <end position="178"/>
    </location>
</feature>
<comment type="subcellular location">
    <subcellularLocation>
        <location evidence="1">Membrane</location>
        <topology evidence="1">Multi-pass membrane protein</topology>
    </subcellularLocation>
</comment>
<dbReference type="GeneID" id="87883366"/>
<evidence type="ECO:0000256" key="4">
    <source>
        <dbReference type="ARBA" id="ARBA00022989"/>
    </source>
</evidence>
<feature type="transmembrane region" description="Helical" evidence="7">
    <location>
        <begin position="288"/>
        <end position="309"/>
    </location>
</feature>
<feature type="transmembrane region" description="Helical" evidence="7">
    <location>
        <begin position="420"/>
        <end position="440"/>
    </location>
</feature>
<keyword evidence="5 7" id="KW-0472">Membrane</keyword>
<dbReference type="EMBL" id="JAUDZG010000002">
    <property type="protein sequence ID" value="KAK3308517.1"/>
    <property type="molecule type" value="Genomic_DNA"/>
</dbReference>
<dbReference type="RefSeq" id="XP_062724297.1">
    <property type="nucleotide sequence ID" value="XM_062864537.1"/>
</dbReference>
<dbReference type="GO" id="GO:0005886">
    <property type="term" value="C:plasma membrane"/>
    <property type="evidence" value="ECO:0007669"/>
    <property type="project" value="TreeGrafter"/>
</dbReference>
<organism evidence="9 10">
    <name type="scientific">Chaetomium strumarium</name>
    <dbReference type="NCBI Taxonomy" id="1170767"/>
    <lineage>
        <taxon>Eukaryota</taxon>
        <taxon>Fungi</taxon>
        <taxon>Dikarya</taxon>
        <taxon>Ascomycota</taxon>
        <taxon>Pezizomycotina</taxon>
        <taxon>Sordariomycetes</taxon>
        <taxon>Sordariomycetidae</taxon>
        <taxon>Sordariales</taxon>
        <taxon>Chaetomiaceae</taxon>
        <taxon>Chaetomium</taxon>
    </lineage>
</organism>
<feature type="transmembrane region" description="Helical" evidence="7">
    <location>
        <begin position="484"/>
        <end position="503"/>
    </location>
</feature>
<evidence type="ECO:0000313" key="10">
    <source>
        <dbReference type="Proteomes" id="UP001273166"/>
    </source>
</evidence>
<dbReference type="PROSITE" id="PS50850">
    <property type="entry name" value="MFS"/>
    <property type="match status" value="1"/>
</dbReference>
<sequence>MTSPTPSPLGSSSDSTLARPPNSRPNSSEGPTSTLSPPQAPGQDAYLSGESTRAASPVGNEKIDAAAEGTSSVREEPLGQDDMDYPTGWPFTFIVVALVLSIFLVSLDMTIVATAIPKITDEFGGLEDVAWYGSAFFMTVGGFQSTWGKVFKYFPLKISFLISIFIFELGSLICGVAPNSTALIVGRAIAGIGAAGIGSGAYTIIAFTAAPKKRPVFTGIIGTAYGIAAVIGPLIGGAFSDHVTWRWCFYINLPIGGLSGLIILLFFKTPKGAKPVVAPLREKLLQMDLVGTALVMGGVISYILALQYGGQTMPWRSATVIGLLVGFVLIFVVFGFWEAFNGERSMIVPRLFRHRDVWVSSIFSFLFAGSYFIVIYYLPIYFQSIGNSSPTDSGVRNLPLILAVTVATVVAGGFISATGIAAPVAVGGAVLATIGSGLLYTLDIGTGTGKWIGYQILGGFGWGAAFQVPIIIGQATAAPDDMSSVTAIVLFFQTVGGAFWVSAAQSAFINTMLNRIATSAPDVNPLVLLGTGATQIRHVFAPEQVPGILIAYMAGIKTALALAIGAVGVAFVLSLFSHFKRLNTEALKGAGGAV</sequence>
<keyword evidence="3 7" id="KW-0812">Transmembrane</keyword>
<evidence type="ECO:0000259" key="8">
    <source>
        <dbReference type="PROSITE" id="PS50850"/>
    </source>
</evidence>
<dbReference type="InterPro" id="IPR020846">
    <property type="entry name" value="MFS_dom"/>
</dbReference>
<dbReference type="PANTHER" id="PTHR23501:SF177">
    <property type="entry name" value="MAJOR FACILITATOR SUPERFAMILY (MFS) PROFILE DOMAIN-CONTAINING PROTEIN-RELATED"/>
    <property type="match status" value="1"/>
</dbReference>
<accession>A0AAJ0GYM7</accession>
<dbReference type="InterPro" id="IPR036259">
    <property type="entry name" value="MFS_trans_sf"/>
</dbReference>
<name>A0AAJ0GYM7_9PEZI</name>
<feature type="transmembrane region" description="Helical" evidence="7">
    <location>
        <begin position="315"/>
        <end position="337"/>
    </location>
</feature>
<evidence type="ECO:0000256" key="1">
    <source>
        <dbReference type="ARBA" id="ARBA00004141"/>
    </source>
</evidence>
<dbReference type="GO" id="GO:0022857">
    <property type="term" value="F:transmembrane transporter activity"/>
    <property type="evidence" value="ECO:0007669"/>
    <property type="project" value="InterPro"/>
</dbReference>
<keyword evidence="4 7" id="KW-1133">Transmembrane helix</keyword>
<feature type="compositionally biased region" description="Polar residues" evidence="6">
    <location>
        <begin position="24"/>
        <end position="37"/>
    </location>
</feature>
<proteinExistence type="predicted"/>
<evidence type="ECO:0000256" key="6">
    <source>
        <dbReference type="SAM" id="MobiDB-lite"/>
    </source>
</evidence>
<dbReference type="Proteomes" id="UP001273166">
    <property type="component" value="Unassembled WGS sequence"/>
</dbReference>
<reference evidence="9" key="2">
    <citation type="submission" date="2023-06" db="EMBL/GenBank/DDBJ databases">
        <authorList>
            <consortium name="Lawrence Berkeley National Laboratory"/>
            <person name="Mondo S.J."/>
            <person name="Hensen N."/>
            <person name="Bonometti L."/>
            <person name="Westerberg I."/>
            <person name="Brannstrom I.O."/>
            <person name="Guillou S."/>
            <person name="Cros-Aarteil S."/>
            <person name="Calhoun S."/>
            <person name="Haridas S."/>
            <person name="Kuo A."/>
            <person name="Pangilinan J."/>
            <person name="Riley R."/>
            <person name="Labutti K."/>
            <person name="Andreopoulos B."/>
            <person name="Lipzen A."/>
            <person name="Chen C."/>
            <person name="Yanf M."/>
            <person name="Daum C."/>
            <person name="Ng V."/>
            <person name="Clum A."/>
            <person name="Steindorff A."/>
            <person name="Ohm R."/>
            <person name="Martin F."/>
            <person name="Silar P."/>
            <person name="Natvig D."/>
            <person name="Lalanne C."/>
            <person name="Gautier V."/>
            <person name="Ament-Velasquez S.L."/>
            <person name="Kruys A."/>
            <person name="Hutchinson M.I."/>
            <person name="Powell A.J."/>
            <person name="Barry K."/>
            <person name="Miller A.N."/>
            <person name="Grigoriev I.V."/>
            <person name="Debuchy R."/>
            <person name="Gladieux P."/>
            <person name="Thoren M.H."/>
            <person name="Johannesson H."/>
        </authorList>
    </citation>
    <scope>NUCLEOTIDE SEQUENCE</scope>
    <source>
        <strain evidence="9">CBS 333.67</strain>
    </source>
</reference>
<feature type="transmembrane region" description="Helical" evidence="7">
    <location>
        <begin position="129"/>
        <end position="147"/>
    </location>
</feature>
<feature type="transmembrane region" description="Helical" evidence="7">
    <location>
        <begin position="452"/>
        <end position="472"/>
    </location>
</feature>
<feature type="domain" description="Major facilitator superfamily (MFS) profile" evidence="8">
    <location>
        <begin position="94"/>
        <end position="594"/>
    </location>
</feature>
<feature type="region of interest" description="Disordered" evidence="6">
    <location>
        <begin position="1"/>
        <end position="58"/>
    </location>
</feature>
<dbReference type="InterPro" id="IPR011701">
    <property type="entry name" value="MFS"/>
</dbReference>
<evidence type="ECO:0000256" key="5">
    <source>
        <dbReference type="ARBA" id="ARBA00023136"/>
    </source>
</evidence>
<dbReference type="Pfam" id="PF07690">
    <property type="entry name" value="MFS_1"/>
    <property type="match status" value="1"/>
</dbReference>
<feature type="compositionally biased region" description="Low complexity" evidence="6">
    <location>
        <begin position="1"/>
        <end position="16"/>
    </location>
</feature>
<feature type="transmembrane region" description="Helical" evidence="7">
    <location>
        <begin position="549"/>
        <end position="576"/>
    </location>
</feature>
<feature type="transmembrane region" description="Helical" evidence="7">
    <location>
        <begin position="216"/>
        <end position="235"/>
    </location>
</feature>
<evidence type="ECO:0000256" key="2">
    <source>
        <dbReference type="ARBA" id="ARBA00022448"/>
    </source>
</evidence>
<feature type="transmembrane region" description="Helical" evidence="7">
    <location>
        <begin position="184"/>
        <end position="209"/>
    </location>
</feature>
<dbReference type="FunFam" id="1.20.1250.20:FF:000196">
    <property type="entry name" value="MFS toxin efflux pump (AflT)"/>
    <property type="match status" value="1"/>
</dbReference>
<protein>
    <submittedName>
        <fullName evidence="9">Major facilitator superfamily domain-containing protein</fullName>
    </submittedName>
</protein>
<gene>
    <name evidence="9" type="ORF">B0T15DRAFT_390424</name>
</gene>